<dbReference type="InterPro" id="IPR037217">
    <property type="entry name" value="Trp/Indoleamine_2_3_dOase-like"/>
</dbReference>
<accession>T1AGR6</accession>
<keyword evidence="1" id="KW-0560">Oxidoreductase</keyword>
<reference evidence="1" key="2">
    <citation type="journal article" date="2014" name="ISME J.">
        <title>Microbial stratification in low pH oxic and suboxic macroscopic growths along an acid mine drainage.</title>
        <authorList>
            <person name="Mendez-Garcia C."/>
            <person name="Mesa V."/>
            <person name="Sprenger R.R."/>
            <person name="Richter M."/>
            <person name="Diez M.S."/>
            <person name="Solano J."/>
            <person name="Bargiela R."/>
            <person name="Golyshina O.V."/>
            <person name="Manteca A."/>
            <person name="Ramos J.L."/>
            <person name="Gallego J.R."/>
            <person name="Llorente I."/>
            <person name="Martins Dos Santos V.A."/>
            <person name="Jensen O.N."/>
            <person name="Pelaez A.I."/>
            <person name="Sanchez J."/>
            <person name="Ferrer M."/>
        </authorList>
    </citation>
    <scope>NUCLEOTIDE SEQUENCE</scope>
</reference>
<dbReference type="SUPFAM" id="SSF140959">
    <property type="entry name" value="Indolic compounds 2,3-dioxygenase-like"/>
    <property type="match status" value="1"/>
</dbReference>
<feature type="non-terminal residue" evidence="1">
    <location>
        <position position="1"/>
    </location>
</feature>
<comment type="caution">
    <text evidence="1">The sequence shown here is derived from an EMBL/GenBank/DDBJ whole genome shotgun (WGS) entry which is preliminary data.</text>
</comment>
<gene>
    <name evidence="1" type="ORF">B1A_16216</name>
</gene>
<dbReference type="GO" id="GO:0004833">
    <property type="term" value="F:L-tryptophan 2,3-dioxygenase activity"/>
    <property type="evidence" value="ECO:0007669"/>
    <property type="project" value="UniProtKB-EC"/>
</dbReference>
<reference evidence="1" key="1">
    <citation type="submission" date="2013-08" db="EMBL/GenBank/DDBJ databases">
        <authorList>
            <person name="Mendez C."/>
            <person name="Richter M."/>
            <person name="Ferrer M."/>
            <person name="Sanchez J."/>
        </authorList>
    </citation>
    <scope>NUCLEOTIDE SEQUENCE</scope>
</reference>
<dbReference type="GO" id="GO:0046872">
    <property type="term" value="F:metal ion binding"/>
    <property type="evidence" value="ECO:0007669"/>
    <property type="project" value="InterPro"/>
</dbReference>
<dbReference type="Pfam" id="PF03301">
    <property type="entry name" value="Trp_dioxygenase"/>
    <property type="match status" value="1"/>
</dbReference>
<name>T1AGR6_9ZZZZ</name>
<dbReference type="InterPro" id="IPR004981">
    <property type="entry name" value="Trp_2_3_dOase"/>
</dbReference>
<dbReference type="EMBL" id="AUZX01011917">
    <property type="protein sequence ID" value="EQD41090.1"/>
    <property type="molecule type" value="Genomic_DNA"/>
</dbReference>
<dbReference type="PANTHER" id="PTHR10138">
    <property type="entry name" value="TRYPTOPHAN 2,3-DIOXYGENASE"/>
    <property type="match status" value="1"/>
</dbReference>
<dbReference type="PANTHER" id="PTHR10138:SF0">
    <property type="entry name" value="TRYPTOPHAN 2,3-DIOXYGENASE"/>
    <property type="match status" value="1"/>
</dbReference>
<organism evidence="1">
    <name type="scientific">mine drainage metagenome</name>
    <dbReference type="NCBI Taxonomy" id="410659"/>
    <lineage>
        <taxon>unclassified sequences</taxon>
        <taxon>metagenomes</taxon>
        <taxon>ecological metagenomes</taxon>
    </lineage>
</organism>
<evidence type="ECO:0000313" key="1">
    <source>
        <dbReference type="EMBL" id="EQD41090.1"/>
    </source>
</evidence>
<dbReference type="AlphaFoldDB" id="T1AGR6"/>
<sequence length="222" mass="24018">TGARDYAAYLALDRLLALQEPQSRPIAADEILFISVHQISELWFKLVLHELSGAIRDFAADRLLPAAKHLARTQAIFRELSGVWEVLETLTPSDYQAFRPALGQASGSGSFQFHAIEYALGYRESGDPNLSAYPEATRRWLMGWYEEPSLYEAFVGALGRLGYPVPRSVVGDSGRSGSGARGGVRDGLSRAACPLGGLRGVREAHGSRRGHPALAVSSCSCS</sequence>
<dbReference type="GO" id="GO:0019442">
    <property type="term" value="P:L-tryptophan catabolic process to acetyl-CoA"/>
    <property type="evidence" value="ECO:0007669"/>
    <property type="project" value="TreeGrafter"/>
</dbReference>
<keyword evidence="1" id="KW-0223">Dioxygenase</keyword>
<dbReference type="GO" id="GO:0019441">
    <property type="term" value="P:L-tryptophan catabolic process to kynurenine"/>
    <property type="evidence" value="ECO:0007669"/>
    <property type="project" value="InterPro"/>
</dbReference>
<proteinExistence type="predicted"/>
<dbReference type="GO" id="GO:0020037">
    <property type="term" value="F:heme binding"/>
    <property type="evidence" value="ECO:0007669"/>
    <property type="project" value="InterPro"/>
</dbReference>
<protein>
    <submittedName>
        <fullName evidence="1">Tryptophan 2,3-dioxygenase</fullName>
        <ecNumber evidence="1">1.13.11.11</ecNumber>
    </submittedName>
</protein>
<dbReference type="EC" id="1.13.11.11" evidence="1"/>
<dbReference type="Gene3D" id="1.20.58.480">
    <property type="match status" value="1"/>
</dbReference>